<proteinExistence type="predicted"/>
<accession>A0A2T3J5Y7</accession>
<dbReference type="EMBL" id="PYMJ01000071">
    <property type="protein sequence ID" value="PSU42135.1"/>
    <property type="molecule type" value="Genomic_DNA"/>
</dbReference>
<name>A0A2T3J5Y7_9GAMM</name>
<sequence length="165" mass="18450">MKKCKEWSMLTSDQQDIILKYQGSFPIKIGAIAKEFGIVVKRSTLKPGISGVIKESDGVVLVKISRHDSVERQRFTLAHEIAHFLLHKDKIGDGIEDTMLFRSSLSNTLEAEANRLAADLVMPFSLIDLAQFPEKTRLEVKIETIAKISELSIPAIEVRLGKKGF</sequence>
<dbReference type="PANTHER" id="PTHR43236:SF2">
    <property type="entry name" value="BLL0069 PROTEIN"/>
    <property type="match status" value="1"/>
</dbReference>
<dbReference type="InterPro" id="IPR052345">
    <property type="entry name" value="Rad_response_metalloprotease"/>
</dbReference>
<evidence type="ECO:0000259" key="1">
    <source>
        <dbReference type="Pfam" id="PF06114"/>
    </source>
</evidence>
<dbReference type="AlphaFoldDB" id="A0A2T3J5Y7"/>
<reference evidence="2 3" key="1">
    <citation type="submission" date="2018-01" db="EMBL/GenBank/DDBJ databases">
        <title>Whole genome sequencing of Histamine producing bacteria.</title>
        <authorList>
            <person name="Butler K."/>
        </authorList>
    </citation>
    <scope>NUCLEOTIDE SEQUENCE [LARGE SCALE GENOMIC DNA]</scope>
    <source>
        <strain evidence="2 3">JCM 12947</strain>
    </source>
</reference>
<dbReference type="Proteomes" id="UP000240987">
    <property type="component" value="Unassembled WGS sequence"/>
</dbReference>
<dbReference type="OrthoDB" id="9794834at2"/>
<dbReference type="InterPro" id="IPR010359">
    <property type="entry name" value="IrrE_HExxH"/>
</dbReference>
<gene>
    <name evidence="2" type="ORF">C9J12_29200</name>
</gene>
<organism evidence="2 3">
    <name type="scientific">Photobacterium frigidiphilum</name>
    <dbReference type="NCBI Taxonomy" id="264736"/>
    <lineage>
        <taxon>Bacteria</taxon>
        <taxon>Pseudomonadati</taxon>
        <taxon>Pseudomonadota</taxon>
        <taxon>Gammaproteobacteria</taxon>
        <taxon>Vibrionales</taxon>
        <taxon>Vibrionaceae</taxon>
        <taxon>Photobacterium</taxon>
    </lineage>
</organism>
<feature type="domain" description="IrrE N-terminal-like" evidence="1">
    <location>
        <begin position="34"/>
        <end position="160"/>
    </location>
</feature>
<dbReference type="Gene3D" id="1.10.10.2910">
    <property type="match status" value="1"/>
</dbReference>
<keyword evidence="3" id="KW-1185">Reference proteome</keyword>
<evidence type="ECO:0000313" key="2">
    <source>
        <dbReference type="EMBL" id="PSU42135.1"/>
    </source>
</evidence>
<evidence type="ECO:0000313" key="3">
    <source>
        <dbReference type="Proteomes" id="UP000240987"/>
    </source>
</evidence>
<comment type="caution">
    <text evidence="2">The sequence shown here is derived from an EMBL/GenBank/DDBJ whole genome shotgun (WGS) entry which is preliminary data.</text>
</comment>
<dbReference type="Pfam" id="PF06114">
    <property type="entry name" value="Peptidase_M78"/>
    <property type="match status" value="1"/>
</dbReference>
<dbReference type="PANTHER" id="PTHR43236">
    <property type="entry name" value="ANTITOXIN HIGA1"/>
    <property type="match status" value="1"/>
</dbReference>
<dbReference type="RefSeq" id="WP_107246836.1">
    <property type="nucleotide sequence ID" value="NZ_PYMJ01000071.1"/>
</dbReference>
<protein>
    <recommendedName>
        <fullName evidence="1">IrrE N-terminal-like domain-containing protein</fullName>
    </recommendedName>
</protein>